<dbReference type="EMBL" id="JAODUO010000030">
    <property type="protein sequence ID" value="KAK2192455.1"/>
    <property type="molecule type" value="Genomic_DNA"/>
</dbReference>
<dbReference type="AlphaFoldDB" id="A0AAD9PCW4"/>
<keyword evidence="3" id="KW-1185">Reference proteome</keyword>
<dbReference type="GO" id="GO:0005634">
    <property type="term" value="C:nucleus"/>
    <property type="evidence" value="ECO:0007669"/>
    <property type="project" value="TreeGrafter"/>
</dbReference>
<gene>
    <name evidence="2" type="ORF">NP493_31g05060</name>
</gene>
<sequence>MASVESGVSDAGSGTMTSLTSFWIKFFKDAGIPVSLAATYAVTFTDNRIKADMLLDLTTELLSYMHIDVMGDVIAILKHAKKVHTEKARENVLKTAENSPKSTRRNISATASSSASTNRTATRRIVERIIGNDTCTKSTSEPSVHVSKEMAARLGPSQSQGDSKKQSSSSVFARLGGTPQRSLETSPSTCSPGSLGASPVVGTKRTLASMLGEEDVVLPYAGVLKSPDTLKRVRLAEAEMSRKKLKDTKIVITNEAAVAEPRNKLVGTGTVTINRLVSAKPQPDIGTLHMDTEGKISIKQRIGGTVVTAATTTTRATKAKTSVAGSHKDLKSRLGQTTDVSSSISVRLGRLRSQTTEVSSSVDTKKNTNLTKTSVGSAKKASVFNRLGTAKDV</sequence>
<feature type="compositionally biased region" description="Low complexity" evidence="1">
    <location>
        <begin position="157"/>
        <end position="170"/>
    </location>
</feature>
<evidence type="ECO:0000313" key="3">
    <source>
        <dbReference type="Proteomes" id="UP001209878"/>
    </source>
</evidence>
<dbReference type="CDD" id="cd09531">
    <property type="entry name" value="SAM_CS047"/>
    <property type="match status" value="1"/>
</dbReference>
<accession>A0AAD9PCW4</accession>
<feature type="compositionally biased region" description="Polar residues" evidence="1">
    <location>
        <begin position="353"/>
        <end position="376"/>
    </location>
</feature>
<feature type="region of interest" description="Disordered" evidence="1">
    <location>
        <begin position="353"/>
        <end position="377"/>
    </location>
</feature>
<dbReference type="InterPro" id="IPR039161">
    <property type="entry name" value="C19orf47-like"/>
</dbReference>
<feature type="region of interest" description="Disordered" evidence="1">
    <location>
        <begin position="176"/>
        <end position="199"/>
    </location>
</feature>
<dbReference type="Gene3D" id="1.10.150.50">
    <property type="entry name" value="Transcription Factor, Ets-1"/>
    <property type="match status" value="1"/>
</dbReference>
<dbReference type="PANTHER" id="PTHR21359">
    <property type="entry name" value="DUF5577 DOMAIN-CONTAINING PROTEIN"/>
    <property type="match status" value="1"/>
</dbReference>
<dbReference type="InterPro" id="IPR040772">
    <property type="entry name" value="C19orf47_SAM"/>
</dbReference>
<dbReference type="InterPro" id="IPR013761">
    <property type="entry name" value="SAM/pointed_sf"/>
</dbReference>
<feature type="compositionally biased region" description="Polar residues" evidence="1">
    <location>
        <begin position="179"/>
        <end position="192"/>
    </location>
</feature>
<evidence type="ECO:0008006" key="4">
    <source>
        <dbReference type="Google" id="ProtNLM"/>
    </source>
</evidence>
<dbReference type="Proteomes" id="UP001209878">
    <property type="component" value="Unassembled WGS sequence"/>
</dbReference>
<feature type="region of interest" description="Disordered" evidence="1">
    <location>
        <begin position="152"/>
        <end position="171"/>
    </location>
</feature>
<feature type="region of interest" description="Disordered" evidence="1">
    <location>
        <begin position="91"/>
        <end position="123"/>
    </location>
</feature>
<reference evidence="2" key="1">
    <citation type="journal article" date="2023" name="Mol. Biol. Evol.">
        <title>Third-Generation Sequencing Reveals the Adaptive Role of the Epigenome in Three Deep-Sea Polychaetes.</title>
        <authorList>
            <person name="Perez M."/>
            <person name="Aroh O."/>
            <person name="Sun Y."/>
            <person name="Lan Y."/>
            <person name="Juniper S.K."/>
            <person name="Young C.R."/>
            <person name="Angers B."/>
            <person name="Qian P.Y."/>
        </authorList>
    </citation>
    <scope>NUCLEOTIDE SEQUENCE</scope>
    <source>
        <strain evidence="2">R07B-5</strain>
    </source>
</reference>
<dbReference type="Pfam" id="PF18017">
    <property type="entry name" value="SAM_4"/>
    <property type="match status" value="1"/>
</dbReference>
<comment type="caution">
    <text evidence="2">The sequence shown here is derived from an EMBL/GenBank/DDBJ whole genome shotgun (WGS) entry which is preliminary data.</text>
</comment>
<name>A0AAD9PCW4_RIDPI</name>
<protein>
    <recommendedName>
        <fullName evidence="4">DUF5577 domain-containing protein</fullName>
    </recommendedName>
</protein>
<dbReference type="PANTHER" id="PTHR21359:SF1">
    <property type="entry name" value="DUF5577 DOMAIN-CONTAINING PROTEIN"/>
    <property type="match status" value="1"/>
</dbReference>
<feature type="compositionally biased region" description="Low complexity" evidence="1">
    <location>
        <begin position="105"/>
        <end position="120"/>
    </location>
</feature>
<organism evidence="2 3">
    <name type="scientific">Ridgeia piscesae</name>
    <name type="common">Tubeworm</name>
    <dbReference type="NCBI Taxonomy" id="27915"/>
    <lineage>
        <taxon>Eukaryota</taxon>
        <taxon>Metazoa</taxon>
        <taxon>Spiralia</taxon>
        <taxon>Lophotrochozoa</taxon>
        <taxon>Annelida</taxon>
        <taxon>Polychaeta</taxon>
        <taxon>Sedentaria</taxon>
        <taxon>Canalipalpata</taxon>
        <taxon>Sabellida</taxon>
        <taxon>Siboglinidae</taxon>
        <taxon>Ridgeia</taxon>
    </lineage>
</organism>
<evidence type="ECO:0000256" key="1">
    <source>
        <dbReference type="SAM" id="MobiDB-lite"/>
    </source>
</evidence>
<proteinExistence type="predicted"/>
<evidence type="ECO:0000313" key="2">
    <source>
        <dbReference type="EMBL" id="KAK2192455.1"/>
    </source>
</evidence>